<keyword evidence="3" id="KW-1185">Reference proteome</keyword>
<organism evidence="2 3">
    <name type="scientific">Methanohalobium evestigatum (strain ATCC BAA-1072 / DSM 3721 / NBRC 107634 / OCM 161 / Z-7303)</name>
    <dbReference type="NCBI Taxonomy" id="644295"/>
    <lineage>
        <taxon>Archaea</taxon>
        <taxon>Methanobacteriati</taxon>
        <taxon>Methanobacteriota</taxon>
        <taxon>Stenosarchaea group</taxon>
        <taxon>Methanomicrobia</taxon>
        <taxon>Methanosarcinales</taxon>
        <taxon>Methanosarcinaceae</taxon>
        <taxon>Methanohalobium</taxon>
    </lineage>
</organism>
<gene>
    <name evidence="2" type="ordered locus">Metev_2361</name>
</gene>
<dbReference type="Proteomes" id="UP000000391">
    <property type="component" value="Plasmid pMETEV01"/>
</dbReference>
<evidence type="ECO:0000313" key="2">
    <source>
        <dbReference type="EMBL" id="ADI75171.1"/>
    </source>
</evidence>
<reference evidence="2 3" key="1">
    <citation type="submission" date="2010-06" db="EMBL/GenBank/DDBJ databases">
        <title>Complete sequence plasmid of Methanohalobium evestigatum Z-7303.</title>
        <authorList>
            <consortium name="US DOE Joint Genome Institute"/>
            <person name="Lucas S."/>
            <person name="Copeland A."/>
            <person name="Lapidus A."/>
            <person name="Cheng J.-F."/>
            <person name="Bruce D."/>
            <person name="Goodwin L."/>
            <person name="Pitluck S."/>
            <person name="Saunders E."/>
            <person name="Detter J.C."/>
            <person name="Han C."/>
            <person name="Tapia R."/>
            <person name="Land M."/>
            <person name="Hauser L."/>
            <person name="Kyrpides N."/>
            <person name="Mikhailova N."/>
            <person name="Sieprawska-Lupa M."/>
            <person name="Whitman W.B."/>
            <person name="Anderson I."/>
            <person name="Woyke T."/>
        </authorList>
    </citation>
    <scope>NUCLEOTIDE SEQUENCE [LARGE SCALE GENOMIC DNA]</scope>
    <source>
        <strain evidence="3">ATCC BAA-1072 / DSM 3721 / NBRC 107634 / OCM 161 / Z-7303</strain>
        <plasmid evidence="3">Plasmid pMETEV01</plasmid>
    </source>
</reference>
<proteinExistence type="predicted"/>
<dbReference type="InterPro" id="IPR038717">
    <property type="entry name" value="Tc1-like_DDE_dom"/>
</dbReference>
<dbReference type="Pfam" id="PF13358">
    <property type="entry name" value="DDE_3"/>
    <property type="match status" value="1"/>
</dbReference>
<dbReference type="KEGG" id="mev:Metev_2361"/>
<evidence type="ECO:0000313" key="3">
    <source>
        <dbReference type="Proteomes" id="UP000000391"/>
    </source>
</evidence>
<dbReference type="HOGENOM" id="CLU_041125_1_0_2"/>
<evidence type="ECO:0000259" key="1">
    <source>
        <dbReference type="Pfam" id="PF13358"/>
    </source>
</evidence>
<dbReference type="InterPro" id="IPR047655">
    <property type="entry name" value="Transpos_IS630-like"/>
</dbReference>
<accession>D7EC49</accession>
<dbReference type="NCBIfam" id="NF033545">
    <property type="entry name" value="transpos_IS630"/>
    <property type="match status" value="1"/>
</dbReference>
<name>D7EC49_METEZ</name>
<protein>
    <submittedName>
        <fullName evidence="2">Transposase</fullName>
    </submittedName>
</protein>
<sequence length="197" mass="23054">MEMVLDVYKRSYSELFPVVCMDESPKQLISETRNKIQASAGKPEKYDYEYRRKCSCNIFMACEPLTGERIVQITKRKTKKDWVQFIEKIATKYNSAKRITLIMDNYNTHTPGSFYEAFHPEKAKQLLDRFELVFTPKHGSWLNMAEIELNVLNKQCLNRRIGDIQVSLTKSEHGNHIEMRNTAESIGNLLHLMQELN</sequence>
<dbReference type="EMBL" id="CP002070">
    <property type="protein sequence ID" value="ADI75171.1"/>
    <property type="molecule type" value="Genomic_DNA"/>
</dbReference>
<keyword evidence="2" id="KW-0614">Plasmid</keyword>
<dbReference type="AlphaFoldDB" id="D7EC49"/>
<geneLocation type="plasmid" evidence="2 3">
    <name>pMETEV01</name>
</geneLocation>
<feature type="domain" description="Tc1-like transposase DDE" evidence="1">
    <location>
        <begin position="17"/>
        <end position="163"/>
    </location>
</feature>